<keyword evidence="3" id="KW-1185">Reference proteome</keyword>
<sequence length="133" mass="14809">MRKQNCWYLSAALLCLFMIGMQIFVGSPQLNAPIQQSSLPPGIRAIAEVAWRSVTTAYGLMIVALAYLFMNPNNRALAKYIIAQLLALSILFLTYSISRFGNVTSMYLWPVFLVIALTVGMGLRTRQSSVLSR</sequence>
<feature type="transmembrane region" description="Helical" evidence="1">
    <location>
        <begin position="104"/>
        <end position="123"/>
    </location>
</feature>
<feature type="transmembrane region" description="Helical" evidence="1">
    <location>
        <begin position="50"/>
        <end position="70"/>
    </location>
</feature>
<accession>A0A3Q9BN10</accession>
<evidence type="ECO:0000256" key="1">
    <source>
        <dbReference type="SAM" id="Phobius"/>
    </source>
</evidence>
<feature type="transmembrane region" description="Helical" evidence="1">
    <location>
        <begin position="7"/>
        <end position="30"/>
    </location>
</feature>
<name>A0A3Q9BN10_9BURK</name>
<evidence type="ECO:0000313" key="2">
    <source>
        <dbReference type="EMBL" id="AZP10727.1"/>
    </source>
</evidence>
<keyword evidence="1" id="KW-0472">Membrane</keyword>
<dbReference type="EMBL" id="CP034464">
    <property type="protein sequence ID" value="AZP10727.1"/>
    <property type="molecule type" value="Genomic_DNA"/>
</dbReference>
<proteinExistence type="predicted"/>
<feature type="transmembrane region" description="Helical" evidence="1">
    <location>
        <begin position="77"/>
        <end position="98"/>
    </location>
</feature>
<dbReference type="RefSeq" id="WP_126126126.1">
    <property type="nucleotide sequence ID" value="NZ_CP034464.1"/>
</dbReference>
<keyword evidence="1" id="KW-0812">Transmembrane</keyword>
<keyword evidence="1" id="KW-1133">Transmembrane helix</keyword>
<dbReference type="AlphaFoldDB" id="A0A3Q9BN10"/>
<organism evidence="2 3">
    <name type="scientific">Undibacterium parvum</name>
    <dbReference type="NCBI Taxonomy" id="401471"/>
    <lineage>
        <taxon>Bacteria</taxon>
        <taxon>Pseudomonadati</taxon>
        <taxon>Pseudomonadota</taxon>
        <taxon>Betaproteobacteria</taxon>
        <taxon>Burkholderiales</taxon>
        <taxon>Oxalobacteraceae</taxon>
        <taxon>Undibacterium</taxon>
    </lineage>
</organism>
<dbReference type="Proteomes" id="UP000275663">
    <property type="component" value="Chromosome"/>
</dbReference>
<gene>
    <name evidence="2" type="ORF">EJN92_00975</name>
</gene>
<evidence type="ECO:0008006" key="4">
    <source>
        <dbReference type="Google" id="ProtNLM"/>
    </source>
</evidence>
<dbReference type="KEGG" id="upv:EJN92_00975"/>
<dbReference type="OrthoDB" id="8421716at2"/>
<protein>
    <recommendedName>
        <fullName evidence="4">DUF4345 domain-containing protein</fullName>
    </recommendedName>
</protein>
<evidence type="ECO:0000313" key="3">
    <source>
        <dbReference type="Proteomes" id="UP000275663"/>
    </source>
</evidence>
<reference evidence="2 3" key="1">
    <citation type="journal article" date="2011" name="Int. J. Syst. Evol. Microbiol.">
        <title>Description of Undibacterium oligocarboniphilum sp. nov., isolated from purified water, and Undibacterium pigrum strain CCUG 49012 as the type strain of Undibacterium parvum sp. nov., and emended descriptions of the genus Undibacterium and the species Undibacterium pigrum.</title>
        <authorList>
            <person name="Eder W."/>
            <person name="Wanner G."/>
            <person name="Ludwig W."/>
            <person name="Busse H.J."/>
            <person name="Ziemke-Kageler F."/>
            <person name="Lang E."/>
        </authorList>
    </citation>
    <scope>NUCLEOTIDE SEQUENCE [LARGE SCALE GENOMIC DNA]</scope>
    <source>
        <strain evidence="2 3">DSM 23061</strain>
    </source>
</reference>